<dbReference type="FunFam" id="1.20.1080.10:FF:000064">
    <property type="entry name" value="Uncharacterized protein"/>
    <property type="match status" value="1"/>
</dbReference>
<dbReference type="PRINTS" id="PR00783">
    <property type="entry name" value="MINTRINSICP"/>
</dbReference>
<dbReference type="KEGG" id="gfr:102038843"/>
<keyword evidence="6 10" id="KW-0472">Membrane</keyword>
<dbReference type="Proteomes" id="UP000504602">
    <property type="component" value="Unplaced"/>
</dbReference>
<dbReference type="Gene3D" id="1.20.1080.10">
    <property type="entry name" value="Glycerol uptake facilitator protein"/>
    <property type="match status" value="1"/>
</dbReference>
<dbReference type="InterPro" id="IPR023271">
    <property type="entry name" value="Aquaporin-like"/>
</dbReference>
<dbReference type="OrthoDB" id="3222at2759"/>
<evidence type="ECO:0000256" key="7">
    <source>
        <dbReference type="ARBA" id="ARBA00034651"/>
    </source>
</evidence>
<sequence>MEEESGQQWFCSGSQERRGRRVKQAGKTMLEKTKKVLKTNSITIRQMLAEALGTFILMVFGLSSVAQVVLGKGNTGHYLSINMAFGIGVTLGIYTAGKISGAHLNAAITVTQCVLGNISLKTLVAYVIGQFLGSFLAAATVFALYYDALYDYTNGSFTVTGPTATAMIFSTYPASNVSLQGAFFTEFTATVMLILGILVIHDEKNNGAVKGAQPMLTGVLVLGIGLGMGLNTGYAINPSRDLPPRIFTAVAGWGMEVFSADHSWWWIPVTAPILGSLFGVLLYKLCIEFHNQPDHEAEPEKDQAGMETSQL</sequence>
<organism evidence="11 12">
    <name type="scientific">Geospiza fortis</name>
    <name type="common">Medium ground-finch</name>
    <dbReference type="NCBI Taxonomy" id="48883"/>
    <lineage>
        <taxon>Eukaryota</taxon>
        <taxon>Metazoa</taxon>
        <taxon>Chordata</taxon>
        <taxon>Craniata</taxon>
        <taxon>Vertebrata</taxon>
        <taxon>Euteleostomi</taxon>
        <taxon>Archelosauria</taxon>
        <taxon>Archosauria</taxon>
        <taxon>Dinosauria</taxon>
        <taxon>Saurischia</taxon>
        <taxon>Theropoda</taxon>
        <taxon>Coelurosauria</taxon>
        <taxon>Aves</taxon>
        <taxon>Neognathae</taxon>
        <taxon>Neoaves</taxon>
        <taxon>Telluraves</taxon>
        <taxon>Australaves</taxon>
        <taxon>Passeriformes</taxon>
        <taxon>Thraupidae</taxon>
        <taxon>Geospiza</taxon>
    </lineage>
</organism>
<evidence type="ECO:0000256" key="2">
    <source>
        <dbReference type="ARBA" id="ARBA00006175"/>
    </source>
</evidence>
<keyword evidence="4 9" id="KW-0812">Transmembrane</keyword>
<dbReference type="AlphaFoldDB" id="A0A6I9HM48"/>
<evidence type="ECO:0000313" key="12">
    <source>
        <dbReference type="RefSeq" id="XP_005425046.1"/>
    </source>
</evidence>
<comment type="similarity">
    <text evidence="2 9">Belongs to the MIP/aquaporin (TC 1.A.8) family.</text>
</comment>
<dbReference type="PANTHER" id="PTHR43829:SF15">
    <property type="entry name" value="AQUAPORIN-7"/>
    <property type="match status" value="1"/>
</dbReference>
<evidence type="ECO:0000256" key="10">
    <source>
        <dbReference type="SAM" id="Phobius"/>
    </source>
</evidence>
<evidence type="ECO:0000256" key="6">
    <source>
        <dbReference type="ARBA" id="ARBA00023136"/>
    </source>
</evidence>
<dbReference type="SUPFAM" id="SSF81338">
    <property type="entry name" value="Aquaporin-like"/>
    <property type="match status" value="1"/>
</dbReference>
<dbReference type="GO" id="GO:0015250">
    <property type="term" value="F:water channel activity"/>
    <property type="evidence" value="ECO:0007669"/>
    <property type="project" value="TreeGrafter"/>
</dbReference>
<feature type="transmembrane region" description="Helical" evidence="10">
    <location>
        <begin position="177"/>
        <end position="200"/>
    </location>
</feature>
<comment type="subcellular location">
    <subcellularLocation>
        <location evidence="1">Membrane</location>
        <topology evidence="1">Multi-pass membrane protein</topology>
    </subcellularLocation>
</comment>
<accession>A0A6I9HM48</accession>
<feature type="transmembrane region" description="Helical" evidence="10">
    <location>
        <begin position="263"/>
        <end position="283"/>
    </location>
</feature>
<dbReference type="PRINTS" id="PR02019">
    <property type="entry name" value="AQUAPORIN7"/>
</dbReference>
<feature type="transmembrane region" description="Helical" evidence="10">
    <location>
        <begin position="212"/>
        <end position="236"/>
    </location>
</feature>
<evidence type="ECO:0000256" key="5">
    <source>
        <dbReference type="ARBA" id="ARBA00022989"/>
    </source>
</evidence>
<feature type="transmembrane region" description="Helical" evidence="10">
    <location>
        <begin position="47"/>
        <end position="70"/>
    </location>
</feature>
<dbReference type="CDD" id="cd00333">
    <property type="entry name" value="MIP"/>
    <property type="match status" value="1"/>
</dbReference>
<dbReference type="InParanoid" id="A0A6I9HM48"/>
<gene>
    <name evidence="12" type="primary">LOC102038843</name>
</gene>
<comment type="catalytic activity">
    <reaction evidence="8">
        <text>glycerol(in) = glycerol(out)</text>
        <dbReference type="Rhea" id="RHEA:29675"/>
        <dbReference type="ChEBI" id="CHEBI:17754"/>
    </reaction>
</comment>
<evidence type="ECO:0000256" key="4">
    <source>
        <dbReference type="ARBA" id="ARBA00022692"/>
    </source>
</evidence>
<evidence type="ECO:0000256" key="9">
    <source>
        <dbReference type="RuleBase" id="RU000477"/>
    </source>
</evidence>
<evidence type="ECO:0000256" key="3">
    <source>
        <dbReference type="ARBA" id="ARBA00022448"/>
    </source>
</evidence>
<dbReference type="InterPro" id="IPR000425">
    <property type="entry name" value="MIP"/>
</dbReference>
<evidence type="ECO:0000313" key="11">
    <source>
        <dbReference type="Proteomes" id="UP000504602"/>
    </source>
</evidence>
<dbReference type="GO" id="GO:0015204">
    <property type="term" value="F:urea transmembrane transporter activity"/>
    <property type="evidence" value="ECO:0007669"/>
    <property type="project" value="TreeGrafter"/>
</dbReference>
<dbReference type="GO" id="GO:0016323">
    <property type="term" value="C:basolateral plasma membrane"/>
    <property type="evidence" value="ECO:0007669"/>
    <property type="project" value="TreeGrafter"/>
</dbReference>
<dbReference type="InterPro" id="IPR050363">
    <property type="entry name" value="MIP/Aquaporin"/>
</dbReference>
<comment type="catalytic activity">
    <reaction evidence="7">
        <text>H2O(in) = H2O(out)</text>
        <dbReference type="Rhea" id="RHEA:29667"/>
        <dbReference type="ChEBI" id="CHEBI:15377"/>
    </reaction>
</comment>
<dbReference type="NCBIfam" id="TIGR00861">
    <property type="entry name" value="MIP"/>
    <property type="match status" value="1"/>
</dbReference>
<dbReference type="GeneID" id="102038843"/>
<feature type="transmembrane region" description="Helical" evidence="10">
    <location>
        <begin position="123"/>
        <end position="146"/>
    </location>
</feature>
<keyword evidence="11" id="KW-1185">Reference proteome</keyword>
<evidence type="ECO:0000256" key="1">
    <source>
        <dbReference type="ARBA" id="ARBA00004141"/>
    </source>
</evidence>
<dbReference type="Pfam" id="PF00230">
    <property type="entry name" value="MIP"/>
    <property type="match status" value="1"/>
</dbReference>
<feature type="transmembrane region" description="Helical" evidence="10">
    <location>
        <begin position="76"/>
        <end position="96"/>
    </location>
</feature>
<dbReference type="RefSeq" id="XP_005425046.1">
    <property type="nucleotide sequence ID" value="XM_005424989.1"/>
</dbReference>
<keyword evidence="5 10" id="KW-1133">Transmembrane helix</keyword>
<dbReference type="PANTHER" id="PTHR43829">
    <property type="entry name" value="AQUAPORIN OR AQUAGLYCEROPORIN RELATED"/>
    <property type="match status" value="1"/>
</dbReference>
<dbReference type="GO" id="GO:0015254">
    <property type="term" value="F:glycerol channel activity"/>
    <property type="evidence" value="ECO:0007669"/>
    <property type="project" value="TreeGrafter"/>
</dbReference>
<evidence type="ECO:0000256" key="8">
    <source>
        <dbReference type="ARBA" id="ARBA00049405"/>
    </source>
</evidence>
<name>A0A6I9HM48_GEOFO</name>
<reference evidence="12" key="1">
    <citation type="submission" date="2025-08" db="UniProtKB">
        <authorList>
            <consortium name="RefSeq"/>
        </authorList>
    </citation>
    <scope>IDENTIFICATION</scope>
</reference>
<proteinExistence type="inferred from homology"/>
<keyword evidence="3 9" id="KW-0813">Transport</keyword>
<protein>
    <submittedName>
        <fullName evidence="12">Aquaporin-7</fullName>
    </submittedName>
</protein>